<evidence type="ECO:0000313" key="1">
    <source>
        <dbReference type="EMBL" id="KAB1231066.1"/>
    </source>
</evidence>
<sequence length="88" mass="10290">MALSKEYTYWHLTPDGWVVGDARTDFSRFFDVPIPDNRVLTIVYEEIVSSPFSGLVKSEEVIYEIDDKNLIKELREKFPKDLYISTPD</sequence>
<keyword evidence="2" id="KW-1185">Reference proteome</keyword>
<organism evidence="1 2">
    <name type="scientific">Chryseobacterium viscerum</name>
    <dbReference type="NCBI Taxonomy" id="1037377"/>
    <lineage>
        <taxon>Bacteria</taxon>
        <taxon>Pseudomonadati</taxon>
        <taxon>Bacteroidota</taxon>
        <taxon>Flavobacteriia</taxon>
        <taxon>Flavobacteriales</taxon>
        <taxon>Weeksellaceae</taxon>
        <taxon>Chryseobacterium group</taxon>
        <taxon>Chryseobacterium</taxon>
    </lineage>
</organism>
<proteinExistence type="predicted"/>
<evidence type="ECO:0000313" key="2">
    <source>
        <dbReference type="Proteomes" id="UP000326384"/>
    </source>
</evidence>
<comment type="caution">
    <text evidence="1">The sequence shown here is derived from an EMBL/GenBank/DDBJ whole genome shotgun (WGS) entry which is preliminary data.</text>
</comment>
<name>A0A5N4BRN7_9FLAO</name>
<dbReference type="EMBL" id="VTPV01000004">
    <property type="protein sequence ID" value="KAB1231066.1"/>
    <property type="molecule type" value="Genomic_DNA"/>
</dbReference>
<gene>
    <name evidence="1" type="ORF">F8D52_08315</name>
</gene>
<protein>
    <submittedName>
        <fullName evidence="1">Uncharacterized protein</fullName>
    </submittedName>
</protein>
<reference evidence="1 2" key="1">
    <citation type="journal article" date="2019" name="Stand. Genomic Sci.">
        <title>Draft Whole-Genome Sequence of a Novel Chryseobacterium viscerum Strain Isolated from Fresh Water at Dripping Springs, New Mexico.</title>
        <authorList>
            <person name="Kyndt J.A."/>
            <person name="Moore T.C."/>
        </authorList>
    </citation>
    <scope>NUCLEOTIDE SEQUENCE [LARGE SCALE GENOMIC DNA]</scope>
    <source>
        <strain evidence="1 2">DPS</strain>
    </source>
</reference>
<accession>A0A5N4BRN7</accession>
<dbReference type="RefSeq" id="WP_152289619.1">
    <property type="nucleotide sequence ID" value="NZ_VTPV01000004.1"/>
</dbReference>
<dbReference type="Proteomes" id="UP000326384">
    <property type="component" value="Unassembled WGS sequence"/>
</dbReference>